<evidence type="ECO:0000313" key="3">
    <source>
        <dbReference type="EMBL" id="EKV56061.1"/>
    </source>
</evidence>
<gene>
    <name evidence="3" type="ORF">A966_11891</name>
</gene>
<protein>
    <submittedName>
        <fullName evidence="3">NADH-dependent dehydrogenase</fullName>
    </submittedName>
</protein>
<dbReference type="InterPro" id="IPR036291">
    <property type="entry name" value="NAD(P)-bd_dom_sf"/>
</dbReference>
<dbReference type="RefSeq" id="WP_008725700.1">
    <property type="nucleotide sequence ID" value="NZ_JH994111.1"/>
</dbReference>
<dbReference type="Proteomes" id="UP000011663">
    <property type="component" value="Unassembled WGS sequence"/>
</dbReference>
<feature type="domain" description="Gfo/Idh/MocA-like oxidoreductase N-terminal" evidence="1">
    <location>
        <begin position="2"/>
        <end position="117"/>
    </location>
</feature>
<dbReference type="InterPro" id="IPR000683">
    <property type="entry name" value="Gfo/Idh/MocA-like_OxRdtase_N"/>
</dbReference>
<dbReference type="OrthoDB" id="9783105at2"/>
<reference evidence="3 4" key="1">
    <citation type="submission" date="2012-07" db="EMBL/GenBank/DDBJ databases">
        <title>Genome sequence of Brachyspira sp. 30446, isolated from a pig with mucohaemorrhagic colitis.</title>
        <authorList>
            <person name="Rubin J.E."/>
            <person name="Fernando C."/>
            <person name="Harding J.C.S."/>
            <person name="Hill J.E."/>
        </authorList>
    </citation>
    <scope>NUCLEOTIDE SEQUENCE [LARGE SCALE GENOMIC DNA]</scope>
    <source>
        <strain evidence="3 4">30446</strain>
    </source>
</reference>
<evidence type="ECO:0000259" key="2">
    <source>
        <dbReference type="Pfam" id="PF22725"/>
    </source>
</evidence>
<dbReference type="Pfam" id="PF01408">
    <property type="entry name" value="GFO_IDH_MocA"/>
    <property type="match status" value="1"/>
</dbReference>
<sequence>MVAIIGGGFISNIHAQCYKNLGVNIEAIADISEEVRNNFASKFNCKAYESAEKMLEEISEKIEIVDICAPTFLHEEMIELAYKYNKHIICEKPLSIHLDKVDEIISKFKNSDKYLMTAQVIRFWPEYVKIKEWIDNGTLGNIKLVSAKRLAQHPKSKWFYDPSKSGGGVFELHIHDTDFLCYLFGDVKEVYANGSQDENKSWDFINSSIKFKNGVSAVSQGAFGITENYPFTANFKVIGDKGTAEFNLSAGVNLDSGSTNSLTLYRNGHEPIVENVGNRDAYEIELEYFINCVKNKTYPDIVNLDSIRKSIETTINLIRSLETGNVIKY</sequence>
<dbReference type="GO" id="GO:0000166">
    <property type="term" value="F:nucleotide binding"/>
    <property type="evidence" value="ECO:0007669"/>
    <property type="project" value="InterPro"/>
</dbReference>
<dbReference type="AlphaFoldDB" id="A0A2U4FFY6"/>
<evidence type="ECO:0000259" key="1">
    <source>
        <dbReference type="Pfam" id="PF01408"/>
    </source>
</evidence>
<dbReference type="Gene3D" id="3.30.360.10">
    <property type="entry name" value="Dihydrodipicolinate Reductase, domain 2"/>
    <property type="match status" value="1"/>
</dbReference>
<evidence type="ECO:0000313" key="4">
    <source>
        <dbReference type="Proteomes" id="UP000011663"/>
    </source>
</evidence>
<dbReference type="STRING" id="1289135.A966_11891"/>
<dbReference type="PANTHER" id="PTHR43377:SF1">
    <property type="entry name" value="BILIVERDIN REDUCTASE A"/>
    <property type="match status" value="1"/>
</dbReference>
<dbReference type="InterPro" id="IPR051450">
    <property type="entry name" value="Gfo/Idh/MocA_Oxidoreductases"/>
</dbReference>
<accession>A0A2U4FFY6</accession>
<dbReference type="GeneID" id="66488782"/>
<dbReference type="Pfam" id="PF22725">
    <property type="entry name" value="GFO_IDH_MocA_C3"/>
    <property type="match status" value="1"/>
</dbReference>
<feature type="domain" description="GFO/IDH/MocA-like oxidoreductase" evidence="2">
    <location>
        <begin position="127"/>
        <end position="245"/>
    </location>
</feature>
<dbReference type="EMBL" id="ALNZ01000034">
    <property type="protein sequence ID" value="EKV56061.1"/>
    <property type="molecule type" value="Genomic_DNA"/>
</dbReference>
<dbReference type="Gene3D" id="3.40.50.720">
    <property type="entry name" value="NAD(P)-binding Rossmann-like Domain"/>
    <property type="match status" value="1"/>
</dbReference>
<dbReference type="InterPro" id="IPR055170">
    <property type="entry name" value="GFO_IDH_MocA-like_dom"/>
</dbReference>
<name>A0A2U4FFY6_9SPIR</name>
<proteinExistence type="predicted"/>
<dbReference type="SUPFAM" id="SSF51735">
    <property type="entry name" value="NAD(P)-binding Rossmann-fold domains"/>
    <property type="match status" value="1"/>
</dbReference>
<organism evidence="3 4">
    <name type="scientific">Brachyspira hampsonii 30446</name>
    <dbReference type="NCBI Taxonomy" id="1289135"/>
    <lineage>
        <taxon>Bacteria</taxon>
        <taxon>Pseudomonadati</taxon>
        <taxon>Spirochaetota</taxon>
        <taxon>Spirochaetia</taxon>
        <taxon>Brachyspirales</taxon>
        <taxon>Brachyspiraceae</taxon>
        <taxon>Brachyspira</taxon>
    </lineage>
</organism>
<dbReference type="SUPFAM" id="SSF55347">
    <property type="entry name" value="Glyceraldehyde-3-phosphate dehydrogenase-like, C-terminal domain"/>
    <property type="match status" value="1"/>
</dbReference>
<comment type="caution">
    <text evidence="3">The sequence shown here is derived from an EMBL/GenBank/DDBJ whole genome shotgun (WGS) entry which is preliminary data.</text>
</comment>
<dbReference type="PANTHER" id="PTHR43377">
    <property type="entry name" value="BILIVERDIN REDUCTASE A"/>
    <property type="match status" value="1"/>
</dbReference>